<organism evidence="2 3">
    <name type="scientific">Actinomadura darangshiensis</name>
    <dbReference type="NCBI Taxonomy" id="705336"/>
    <lineage>
        <taxon>Bacteria</taxon>
        <taxon>Bacillati</taxon>
        <taxon>Actinomycetota</taxon>
        <taxon>Actinomycetes</taxon>
        <taxon>Streptosporangiales</taxon>
        <taxon>Thermomonosporaceae</taxon>
        <taxon>Actinomadura</taxon>
    </lineage>
</organism>
<keyword evidence="1" id="KW-1133">Transmembrane helix</keyword>
<comment type="caution">
    <text evidence="2">The sequence shown here is derived from an EMBL/GenBank/DDBJ whole genome shotgun (WGS) entry which is preliminary data.</text>
</comment>
<accession>A0A4R5AZJ5</accession>
<gene>
    <name evidence="2" type="ORF">E1293_27645</name>
</gene>
<proteinExistence type="predicted"/>
<dbReference type="RefSeq" id="WP_132200416.1">
    <property type="nucleotide sequence ID" value="NZ_SMKY01000149.1"/>
</dbReference>
<evidence type="ECO:0000313" key="3">
    <source>
        <dbReference type="Proteomes" id="UP000295578"/>
    </source>
</evidence>
<dbReference type="Proteomes" id="UP000295578">
    <property type="component" value="Unassembled WGS sequence"/>
</dbReference>
<evidence type="ECO:0000256" key="1">
    <source>
        <dbReference type="SAM" id="Phobius"/>
    </source>
</evidence>
<reference evidence="2 3" key="1">
    <citation type="submission" date="2019-03" db="EMBL/GenBank/DDBJ databases">
        <title>Draft genome sequences of novel Actinobacteria.</title>
        <authorList>
            <person name="Sahin N."/>
            <person name="Ay H."/>
            <person name="Saygin H."/>
        </authorList>
    </citation>
    <scope>NUCLEOTIDE SEQUENCE [LARGE SCALE GENOMIC DNA]</scope>
    <source>
        <strain evidence="2 3">DSM 45941</strain>
    </source>
</reference>
<dbReference type="AlphaFoldDB" id="A0A4R5AZJ5"/>
<dbReference type="EMBL" id="SMKY01000149">
    <property type="protein sequence ID" value="TDD76112.1"/>
    <property type="molecule type" value="Genomic_DNA"/>
</dbReference>
<keyword evidence="1" id="KW-0472">Membrane</keyword>
<sequence>MALAVYMGIHWERARRAASDMRLSRRRVMVLRQTVVKERGHVVVITGVAALAIFLAVRYG</sequence>
<protein>
    <submittedName>
        <fullName evidence="2">Uncharacterized protein</fullName>
    </submittedName>
</protein>
<feature type="transmembrane region" description="Helical" evidence="1">
    <location>
        <begin position="39"/>
        <end position="57"/>
    </location>
</feature>
<keyword evidence="3" id="KW-1185">Reference proteome</keyword>
<keyword evidence="1" id="KW-0812">Transmembrane</keyword>
<name>A0A4R5AZJ5_9ACTN</name>
<evidence type="ECO:0000313" key="2">
    <source>
        <dbReference type="EMBL" id="TDD76112.1"/>
    </source>
</evidence>